<gene>
    <name evidence="2" type="ORF">AB5L97_19080</name>
</gene>
<feature type="region of interest" description="Disordered" evidence="1">
    <location>
        <begin position="31"/>
        <end position="75"/>
    </location>
</feature>
<evidence type="ECO:0000256" key="1">
    <source>
        <dbReference type="SAM" id="MobiDB-lite"/>
    </source>
</evidence>
<evidence type="ECO:0008006" key="3">
    <source>
        <dbReference type="Google" id="ProtNLM"/>
    </source>
</evidence>
<reference evidence="2" key="1">
    <citation type="submission" date="2024-07" db="EMBL/GenBank/DDBJ databases">
        <authorList>
            <person name="fu j."/>
        </authorList>
    </citation>
    <scope>NUCLEOTIDE SEQUENCE</scope>
    <source>
        <strain evidence="2">P10A9</strain>
    </source>
</reference>
<sequence length="232" mass="23816">MNRPKRLIVAVLWLAAAAVLFVALDACGGRSSSASPSSASPSSVSTAGRVPSSAGDSGPVVAAGHGWTDSSGIEGPMPAAGTCHVRWTDAHEPLPDPSCTPGAIDTAVTQANLPQTVCRSGGYTTSVRPPAGITDKAKTKIMAAYGIPAEQVGDYELDHLVPLADGGASDIRNLWPEPNIFASAKHSTSAFVHNDKDQTEQDAFSALCAGRATLSAIQTTMSTDWTAGHYTG</sequence>
<accession>A0AB39L567</accession>
<name>A0AB39L567_9MICC</name>
<proteinExistence type="predicted"/>
<dbReference type="AlphaFoldDB" id="A0AB39L567"/>
<dbReference type="KEGG" id="spue:AB5L97_19080"/>
<dbReference type="RefSeq" id="WP_369045886.1">
    <property type="nucleotide sequence ID" value="NZ_CP163302.1"/>
</dbReference>
<dbReference type="EMBL" id="CP163302">
    <property type="protein sequence ID" value="XDP45339.1"/>
    <property type="molecule type" value="Genomic_DNA"/>
</dbReference>
<dbReference type="CDD" id="cd00085">
    <property type="entry name" value="HNHc"/>
    <property type="match status" value="1"/>
</dbReference>
<organism evidence="2">
    <name type="scientific">Sinomonas puerhi</name>
    <dbReference type="NCBI Taxonomy" id="3238584"/>
    <lineage>
        <taxon>Bacteria</taxon>
        <taxon>Bacillati</taxon>
        <taxon>Actinomycetota</taxon>
        <taxon>Actinomycetes</taxon>
        <taxon>Micrococcales</taxon>
        <taxon>Micrococcaceae</taxon>
        <taxon>Sinomonas</taxon>
    </lineage>
</organism>
<feature type="compositionally biased region" description="Low complexity" evidence="1">
    <location>
        <begin position="31"/>
        <end position="45"/>
    </location>
</feature>
<evidence type="ECO:0000313" key="2">
    <source>
        <dbReference type="EMBL" id="XDP45339.1"/>
    </source>
</evidence>
<dbReference type="InterPro" id="IPR003615">
    <property type="entry name" value="HNH_nuc"/>
</dbReference>
<protein>
    <recommendedName>
        <fullName evidence="3">HNH endonuclease</fullName>
    </recommendedName>
</protein>